<dbReference type="RefSeq" id="YP_009208230.1">
    <property type="nucleotide sequence ID" value="NC_028903.1"/>
</dbReference>
<sequence length="58" mass="6458">MKLKLPEELQAHAIIVSGCVMGLGQTKKIAHDLAKGQYKSFIVVPATQRHINLFINKE</sequence>
<organism evidence="1 2">
    <name type="scientific">Escherichia phage 172-1</name>
    <dbReference type="NCBI Taxonomy" id="1598146"/>
    <lineage>
        <taxon>Viruses</taxon>
        <taxon>Duplodnaviria</taxon>
        <taxon>Heunggongvirae</taxon>
        <taxon>Uroviricota</taxon>
        <taxon>Caudoviricetes</taxon>
        <taxon>Mktvariviridae</taxon>
        <taxon>Gordonclarkvirinae</taxon>
        <taxon>Kuravirus</taxon>
        <taxon>Kuravirus kv1721</taxon>
    </lineage>
</organism>
<protein>
    <submittedName>
        <fullName evidence="1">Uncharacterized protein</fullName>
    </submittedName>
</protein>
<keyword evidence="2" id="KW-1185">Reference proteome</keyword>
<evidence type="ECO:0000313" key="2">
    <source>
        <dbReference type="Proteomes" id="UP000032685"/>
    </source>
</evidence>
<proteinExistence type="predicted"/>
<dbReference type="Proteomes" id="UP000032685">
    <property type="component" value="Segment"/>
</dbReference>
<dbReference type="EMBL" id="KP308307">
    <property type="protein sequence ID" value="AJW61447.1"/>
    <property type="molecule type" value="Genomic_DNA"/>
</dbReference>
<dbReference type="OrthoDB" id="24484at10239"/>
<dbReference type="KEGG" id="vg:26634412"/>
<dbReference type="GeneID" id="26634412"/>
<evidence type="ECO:0000313" key="1">
    <source>
        <dbReference type="EMBL" id="AJW61447.1"/>
    </source>
</evidence>
<accession>A0A0D5BHJ4</accession>
<name>A0A0D5BHJ4_9CAUD</name>
<gene>
    <name evidence="1" type="ORF">1721_83</name>
</gene>
<reference evidence="1 2" key="1">
    <citation type="submission" date="2014-12" db="EMBL/GenBank/DDBJ databases">
        <title>Completed Genome sequence of Escherichia coli Bacteriophage P172-1.</title>
        <authorList>
            <person name="Xu J."/>
            <person name="Chen M."/>
            <person name="Zhang W."/>
        </authorList>
    </citation>
    <scope>NUCLEOTIDE SEQUENCE [LARGE SCALE GENOMIC DNA]</scope>
</reference>
<dbReference type="PROSITE" id="PS51257">
    <property type="entry name" value="PROKAR_LIPOPROTEIN"/>
    <property type="match status" value="1"/>
</dbReference>